<dbReference type="Pfam" id="PF02836">
    <property type="entry name" value="Glyco_hydro_2_C"/>
    <property type="match status" value="1"/>
</dbReference>
<evidence type="ECO:0000259" key="9">
    <source>
        <dbReference type="Pfam" id="PF02836"/>
    </source>
</evidence>
<keyword evidence="6 7" id="KW-0326">Glycosidase</keyword>
<dbReference type="PANTHER" id="PTHR10066">
    <property type="entry name" value="BETA-GLUCURONIDASE"/>
    <property type="match status" value="1"/>
</dbReference>
<comment type="function">
    <text evidence="1 7">Plays an important role in the degradation of dermatan and keratan sulfates.</text>
</comment>
<evidence type="ECO:0000256" key="1">
    <source>
        <dbReference type="ARBA" id="ARBA00003025"/>
    </source>
</evidence>
<dbReference type="Gene3D" id="2.60.120.260">
    <property type="entry name" value="Galactose-binding domain-like"/>
    <property type="match status" value="1"/>
</dbReference>
<dbReference type="Gene3D" id="2.60.40.10">
    <property type="entry name" value="Immunoglobulins"/>
    <property type="match status" value="1"/>
</dbReference>
<dbReference type="Proteomes" id="UP001142055">
    <property type="component" value="Chromosome 3"/>
</dbReference>
<feature type="domain" description="Glycoside hydrolase family 2 catalytic" evidence="9">
    <location>
        <begin position="300"/>
        <end position="597"/>
    </location>
</feature>
<dbReference type="OMA" id="IHDHVGW"/>
<dbReference type="SUPFAM" id="SSF49303">
    <property type="entry name" value="beta-Galactosidase/glucuronidase domain"/>
    <property type="match status" value="1"/>
</dbReference>
<evidence type="ECO:0000256" key="3">
    <source>
        <dbReference type="ARBA" id="ARBA00012761"/>
    </source>
</evidence>
<name>A0A9Q0M3J2_BLOTA</name>
<comment type="subunit">
    <text evidence="7">Homotetramer.</text>
</comment>
<comment type="similarity">
    <text evidence="2 7">Belongs to the glycosyl hydrolase 2 family.</text>
</comment>
<dbReference type="PROSITE" id="PS00719">
    <property type="entry name" value="GLYCOSYL_HYDROL_F2_1"/>
    <property type="match status" value="1"/>
</dbReference>
<evidence type="ECO:0000313" key="11">
    <source>
        <dbReference type="EMBL" id="KAJ6218257.1"/>
    </source>
</evidence>
<feature type="domain" description="Glycoside hydrolase family 2 immunoglobulin-like beta-sandwich" evidence="8">
    <location>
        <begin position="192"/>
        <end position="297"/>
    </location>
</feature>
<dbReference type="InterPro" id="IPR013783">
    <property type="entry name" value="Ig-like_fold"/>
</dbReference>
<dbReference type="SUPFAM" id="SSF51445">
    <property type="entry name" value="(Trans)glycosidases"/>
    <property type="match status" value="1"/>
</dbReference>
<dbReference type="FunFam" id="3.20.20.80:FF:000080">
    <property type="entry name" value="Beta-glucuronidase UidA"/>
    <property type="match status" value="1"/>
</dbReference>
<dbReference type="NCBIfam" id="NF007538">
    <property type="entry name" value="PRK10150.1"/>
    <property type="match status" value="1"/>
</dbReference>
<dbReference type="AlphaFoldDB" id="A0A9Q0M3J2"/>
<keyword evidence="12" id="KW-1185">Reference proteome</keyword>
<gene>
    <name evidence="11" type="ORF">RDWZM_009414</name>
</gene>
<dbReference type="FunFam" id="2.60.120.260:FF:000027">
    <property type="entry name" value="Beta-glucuronidase"/>
    <property type="match status" value="1"/>
</dbReference>
<dbReference type="InterPro" id="IPR006103">
    <property type="entry name" value="Glyco_hydro_2_cat"/>
</dbReference>
<dbReference type="Gene3D" id="3.20.20.80">
    <property type="entry name" value="Glycosidases"/>
    <property type="match status" value="1"/>
</dbReference>
<sequence>MFPRPTETRQVQSLDGVWNFCLQQGSENGFKSRWFETPLNQVTNDLERMPVPSSFNDITERREIRDFSGWVWYERTFFIPSTWTDGNILLRFGSVNYKAHVYINGKNVFNHTGGHLPFQMDITKLVRISSQNHISVAVNNVLSNGTLPQGRVVTKNDSRKPNTTFTETITRFDFFNYAGIHRSVWLYYVPKTRIVDITVITNTESDLSTGIVSFDIATNSKDEDNHYWRIGLYDRDDKSVAPDQAKPNGKFVIPDANLWWPFTMHPIAGYQYTLSIRLYNKTNNHLIDSYYQKVGIRNITLSKHSFNINGKPFYFRGFGKHEDMNIRGRSMDQSMILKDFNLMKWIGANSFRTSHYPYSEEIMDEADEQGFVVIDELPAVGLVSFQRPLLEQHLMTARELIDRDKNRPSVVMWSIANEPVGNVPESAEYFATVATEVRRLDLAKRPVTAALANNKVDYIVPSLDLLMINRYYSWYSDPGYVQVIQGYLLNDVRNMAQKFHKLIMFSEYGADTIPGMHNEPTTIFSEDYQVEYLIENHKAFDKLRAQGFLIGEHVWNFADFMTGQQITRVGGNKKGIFTRDRQPKVSARLMRCRYWGLTNVNWTTVHRQGFSLCPQMIY</sequence>
<comment type="activity regulation">
    <text evidence="7">Inhibited by L-aspartic acid.</text>
</comment>
<dbReference type="PRINTS" id="PR00132">
    <property type="entry name" value="GLHYDRLASE2"/>
</dbReference>
<dbReference type="InterPro" id="IPR008979">
    <property type="entry name" value="Galactose-bd-like_sf"/>
</dbReference>
<proteinExistence type="inferred from homology"/>
<comment type="catalytic activity">
    <reaction evidence="7">
        <text>a beta-D-glucuronoside + H2O = D-glucuronate + an alcohol</text>
        <dbReference type="Rhea" id="RHEA:17633"/>
        <dbReference type="ChEBI" id="CHEBI:15377"/>
        <dbReference type="ChEBI" id="CHEBI:30879"/>
        <dbReference type="ChEBI" id="CHEBI:58720"/>
        <dbReference type="ChEBI" id="CHEBI:83411"/>
        <dbReference type="EC" id="3.2.1.31"/>
    </reaction>
</comment>
<dbReference type="InterPro" id="IPR006104">
    <property type="entry name" value="Glyco_hydro_2_N"/>
</dbReference>
<dbReference type="PANTHER" id="PTHR10066:SF67">
    <property type="entry name" value="BETA-GLUCURONIDASE"/>
    <property type="match status" value="1"/>
</dbReference>
<evidence type="ECO:0000259" key="8">
    <source>
        <dbReference type="Pfam" id="PF00703"/>
    </source>
</evidence>
<evidence type="ECO:0000313" key="12">
    <source>
        <dbReference type="Proteomes" id="UP001142055"/>
    </source>
</evidence>
<dbReference type="InterPro" id="IPR023232">
    <property type="entry name" value="Glyco_hydro_2_AS"/>
</dbReference>
<keyword evidence="7" id="KW-0458">Lysosome</keyword>
<dbReference type="GO" id="GO:0004566">
    <property type="term" value="F:beta-glucuronidase activity"/>
    <property type="evidence" value="ECO:0007669"/>
    <property type="project" value="UniProtKB-EC"/>
</dbReference>
<dbReference type="InterPro" id="IPR036156">
    <property type="entry name" value="Beta-gal/glucu_dom_sf"/>
</dbReference>
<dbReference type="SUPFAM" id="SSF49785">
    <property type="entry name" value="Galactose-binding domain-like"/>
    <property type="match status" value="1"/>
</dbReference>
<dbReference type="InterPro" id="IPR017853">
    <property type="entry name" value="GH"/>
</dbReference>
<protein>
    <recommendedName>
        <fullName evidence="4 7">Beta-glucuronidase</fullName>
        <ecNumber evidence="3 7">3.2.1.31</ecNumber>
    </recommendedName>
</protein>
<dbReference type="GO" id="GO:0005975">
    <property type="term" value="P:carbohydrate metabolic process"/>
    <property type="evidence" value="ECO:0007669"/>
    <property type="project" value="InterPro"/>
</dbReference>
<reference evidence="11" key="1">
    <citation type="submission" date="2022-12" db="EMBL/GenBank/DDBJ databases">
        <title>Genome assemblies of Blomia tropicalis.</title>
        <authorList>
            <person name="Cui Y."/>
        </authorList>
    </citation>
    <scope>NUCLEOTIDE SEQUENCE</scope>
    <source>
        <tissue evidence="11">Adult mites</tissue>
    </source>
</reference>
<dbReference type="GO" id="GO:0019391">
    <property type="term" value="P:glucuronoside catabolic process"/>
    <property type="evidence" value="ECO:0007669"/>
    <property type="project" value="TreeGrafter"/>
</dbReference>
<evidence type="ECO:0000256" key="5">
    <source>
        <dbReference type="ARBA" id="ARBA00022801"/>
    </source>
</evidence>
<organism evidence="11 12">
    <name type="scientific">Blomia tropicalis</name>
    <name type="common">Mite</name>
    <dbReference type="NCBI Taxonomy" id="40697"/>
    <lineage>
        <taxon>Eukaryota</taxon>
        <taxon>Metazoa</taxon>
        <taxon>Ecdysozoa</taxon>
        <taxon>Arthropoda</taxon>
        <taxon>Chelicerata</taxon>
        <taxon>Arachnida</taxon>
        <taxon>Acari</taxon>
        <taxon>Acariformes</taxon>
        <taxon>Sarcoptiformes</taxon>
        <taxon>Astigmata</taxon>
        <taxon>Glycyphagoidea</taxon>
        <taxon>Echimyopodidae</taxon>
        <taxon>Blomia</taxon>
    </lineage>
</organism>
<dbReference type="InterPro" id="IPR023230">
    <property type="entry name" value="Glyco_hydro_2_CS"/>
</dbReference>
<evidence type="ECO:0000256" key="6">
    <source>
        <dbReference type="ARBA" id="ARBA00023295"/>
    </source>
</evidence>
<evidence type="ECO:0000256" key="4">
    <source>
        <dbReference type="ARBA" id="ARBA00016205"/>
    </source>
</evidence>
<dbReference type="PROSITE" id="PS00608">
    <property type="entry name" value="GLYCOSYL_HYDROL_F2_2"/>
    <property type="match status" value="1"/>
</dbReference>
<dbReference type="InterPro" id="IPR006102">
    <property type="entry name" value="Ig-like_GH2"/>
</dbReference>
<dbReference type="InterPro" id="IPR006101">
    <property type="entry name" value="Glyco_hydro_2"/>
</dbReference>
<dbReference type="GO" id="GO:0005615">
    <property type="term" value="C:extracellular space"/>
    <property type="evidence" value="ECO:0007669"/>
    <property type="project" value="TreeGrafter"/>
</dbReference>
<dbReference type="Pfam" id="PF00703">
    <property type="entry name" value="Glyco_hydro_2"/>
    <property type="match status" value="1"/>
</dbReference>
<accession>A0A9Q0M3J2</accession>
<evidence type="ECO:0000256" key="7">
    <source>
        <dbReference type="RuleBase" id="RU361154"/>
    </source>
</evidence>
<dbReference type="GO" id="GO:0030246">
    <property type="term" value="F:carbohydrate binding"/>
    <property type="evidence" value="ECO:0007669"/>
    <property type="project" value="TreeGrafter"/>
</dbReference>
<dbReference type="EMBL" id="JAPWDV010000003">
    <property type="protein sequence ID" value="KAJ6218257.1"/>
    <property type="molecule type" value="Genomic_DNA"/>
</dbReference>
<dbReference type="Pfam" id="PF02837">
    <property type="entry name" value="Glyco_hydro_2_N"/>
    <property type="match status" value="1"/>
</dbReference>
<keyword evidence="5 7" id="KW-0378">Hydrolase</keyword>
<comment type="caution">
    <text evidence="11">The sequence shown here is derived from an EMBL/GenBank/DDBJ whole genome shotgun (WGS) entry which is preliminary data.</text>
</comment>
<evidence type="ECO:0000256" key="2">
    <source>
        <dbReference type="ARBA" id="ARBA00007401"/>
    </source>
</evidence>
<dbReference type="EC" id="3.2.1.31" evidence="3 7"/>
<feature type="domain" description="Glycosyl hydrolases family 2 sugar binding" evidence="10">
    <location>
        <begin position="12"/>
        <end position="190"/>
    </location>
</feature>
<evidence type="ECO:0000259" key="10">
    <source>
        <dbReference type="Pfam" id="PF02837"/>
    </source>
</evidence>